<dbReference type="Proteomes" id="UP000886998">
    <property type="component" value="Unassembled WGS sequence"/>
</dbReference>
<evidence type="ECO:0000313" key="3">
    <source>
        <dbReference type="Proteomes" id="UP000886998"/>
    </source>
</evidence>
<comment type="caution">
    <text evidence="2">The sequence shown here is derived from an EMBL/GenBank/DDBJ whole genome shotgun (WGS) entry which is preliminary data.</text>
</comment>
<dbReference type="EMBL" id="BMAV01009773">
    <property type="protein sequence ID" value="GFY54216.1"/>
    <property type="molecule type" value="Genomic_DNA"/>
</dbReference>
<accession>A0A8X6XJ99</accession>
<evidence type="ECO:0000256" key="1">
    <source>
        <dbReference type="SAM" id="MobiDB-lite"/>
    </source>
</evidence>
<reference evidence="2" key="1">
    <citation type="submission" date="2020-08" db="EMBL/GenBank/DDBJ databases">
        <title>Multicomponent nature underlies the extraordinary mechanical properties of spider dragline silk.</title>
        <authorList>
            <person name="Kono N."/>
            <person name="Nakamura H."/>
            <person name="Mori M."/>
            <person name="Yoshida Y."/>
            <person name="Ohtoshi R."/>
            <person name="Malay A.D."/>
            <person name="Moran D.A.P."/>
            <person name="Tomita M."/>
            <person name="Numata K."/>
            <person name="Arakawa K."/>
        </authorList>
    </citation>
    <scope>NUCLEOTIDE SEQUENCE</scope>
</reference>
<name>A0A8X6XJ99_9ARAC</name>
<proteinExistence type="predicted"/>
<gene>
    <name evidence="2" type="primary">NCL1_17649</name>
    <name evidence="2" type="ORF">TNIN_497761</name>
</gene>
<dbReference type="AlphaFoldDB" id="A0A8X6XJ99"/>
<protein>
    <submittedName>
        <fullName evidence="2">Uncharacterized protein</fullName>
    </submittedName>
</protein>
<feature type="non-terminal residue" evidence="2">
    <location>
        <position position="197"/>
    </location>
</feature>
<evidence type="ECO:0000313" key="2">
    <source>
        <dbReference type="EMBL" id="GFY54216.1"/>
    </source>
</evidence>
<feature type="region of interest" description="Disordered" evidence="1">
    <location>
        <begin position="1"/>
        <end position="24"/>
    </location>
</feature>
<sequence>FPRGNGSRSERGGSESSESSSVLSGLQDMENVVKYGGGMERLQMGSFMPLDIRKTADELSTVSEVSEESSKNGMIRVRNVLLFAIERSRIAKLQEWASSDIRRTSSRFATAKGALASAAHPPNTFHQKQIHPDSTTSGSFVPIMDRTRKMVPITVCPITMQRRRRIPSSQNCRKNKEKDVECKENNLLTLFPVSSHT</sequence>
<keyword evidence="3" id="KW-1185">Reference proteome</keyword>
<organism evidence="2 3">
    <name type="scientific">Trichonephila inaurata madagascariensis</name>
    <dbReference type="NCBI Taxonomy" id="2747483"/>
    <lineage>
        <taxon>Eukaryota</taxon>
        <taxon>Metazoa</taxon>
        <taxon>Ecdysozoa</taxon>
        <taxon>Arthropoda</taxon>
        <taxon>Chelicerata</taxon>
        <taxon>Arachnida</taxon>
        <taxon>Araneae</taxon>
        <taxon>Araneomorphae</taxon>
        <taxon>Entelegynae</taxon>
        <taxon>Araneoidea</taxon>
        <taxon>Nephilidae</taxon>
        <taxon>Trichonephila</taxon>
        <taxon>Trichonephila inaurata</taxon>
    </lineage>
</organism>
<dbReference type="OrthoDB" id="10623976at2759"/>